<dbReference type="EMBL" id="CAJJDO010000039">
    <property type="protein sequence ID" value="CAD8163654.1"/>
    <property type="molecule type" value="Genomic_DNA"/>
</dbReference>
<feature type="transmembrane region" description="Helical" evidence="1">
    <location>
        <begin position="259"/>
        <end position="277"/>
    </location>
</feature>
<keyword evidence="1" id="KW-0472">Membrane</keyword>
<keyword evidence="4" id="KW-1185">Reference proteome</keyword>
<accession>A0A8S1UH24</accession>
<dbReference type="AlphaFoldDB" id="A0A8S1UH24"/>
<dbReference type="InterPro" id="IPR019019">
    <property type="entry name" value="H-type_lectin_domain"/>
</dbReference>
<feature type="domain" description="H-type lectin" evidence="2">
    <location>
        <begin position="43"/>
        <end position="113"/>
    </location>
</feature>
<sequence>MFQIFFFFLFEYGFVNHFSYEENTNLILFLSQTPFREEEYFNTFQKQFTLVPDVYLNIANLDLEYTFPQGYSLDIVSVSTVGDSLIYFIGFKVKIFCESPERFYQVEFNRFAFNDERVQVLSNLNITNPKSSYIHTYQKDCKINVAISNFFSYYTLSPQFNNLTGLILTPEAVTISFNIENLQQIGYQILLTDGSSQVVNLPSGWGIKNCYLNLLEFKHDGSDLNIRYKTQVTYQSQTTVGINPCNQLKLLWGVQLLSYPYNIIIFVLIILILNWLYSKV</sequence>
<organism evidence="3 4">
    <name type="scientific">Paramecium pentaurelia</name>
    <dbReference type="NCBI Taxonomy" id="43138"/>
    <lineage>
        <taxon>Eukaryota</taxon>
        <taxon>Sar</taxon>
        <taxon>Alveolata</taxon>
        <taxon>Ciliophora</taxon>
        <taxon>Intramacronucleata</taxon>
        <taxon>Oligohymenophorea</taxon>
        <taxon>Peniculida</taxon>
        <taxon>Parameciidae</taxon>
        <taxon>Paramecium</taxon>
    </lineage>
</organism>
<keyword evidence="1" id="KW-1133">Transmembrane helix</keyword>
<evidence type="ECO:0000313" key="3">
    <source>
        <dbReference type="EMBL" id="CAD8163654.1"/>
    </source>
</evidence>
<evidence type="ECO:0000313" key="4">
    <source>
        <dbReference type="Proteomes" id="UP000689195"/>
    </source>
</evidence>
<keyword evidence="1" id="KW-0812">Transmembrane</keyword>
<name>A0A8S1UH24_9CILI</name>
<dbReference type="GO" id="GO:0030246">
    <property type="term" value="F:carbohydrate binding"/>
    <property type="evidence" value="ECO:0007669"/>
    <property type="project" value="InterPro"/>
</dbReference>
<gene>
    <name evidence="3" type="ORF">PPENT_87.1.T0390333</name>
</gene>
<protein>
    <recommendedName>
        <fullName evidence="2">H-type lectin domain-containing protein</fullName>
    </recommendedName>
</protein>
<evidence type="ECO:0000259" key="2">
    <source>
        <dbReference type="Pfam" id="PF09458"/>
    </source>
</evidence>
<dbReference type="Pfam" id="PF09458">
    <property type="entry name" value="H_lectin"/>
    <property type="match status" value="1"/>
</dbReference>
<comment type="caution">
    <text evidence="3">The sequence shown here is derived from an EMBL/GenBank/DDBJ whole genome shotgun (WGS) entry which is preliminary data.</text>
</comment>
<proteinExistence type="predicted"/>
<dbReference type="GO" id="GO:0007155">
    <property type="term" value="P:cell adhesion"/>
    <property type="evidence" value="ECO:0007669"/>
    <property type="project" value="InterPro"/>
</dbReference>
<dbReference type="Proteomes" id="UP000689195">
    <property type="component" value="Unassembled WGS sequence"/>
</dbReference>
<evidence type="ECO:0000256" key="1">
    <source>
        <dbReference type="SAM" id="Phobius"/>
    </source>
</evidence>
<reference evidence="3" key="1">
    <citation type="submission" date="2021-01" db="EMBL/GenBank/DDBJ databases">
        <authorList>
            <consortium name="Genoscope - CEA"/>
            <person name="William W."/>
        </authorList>
    </citation>
    <scope>NUCLEOTIDE SEQUENCE</scope>
</reference>